<feature type="region of interest" description="Disordered" evidence="7">
    <location>
        <begin position="318"/>
        <end position="337"/>
    </location>
</feature>
<evidence type="ECO:0000313" key="11">
    <source>
        <dbReference type="Proteomes" id="UP001595765"/>
    </source>
</evidence>
<evidence type="ECO:0000256" key="3">
    <source>
        <dbReference type="ARBA" id="ARBA00022475"/>
    </source>
</evidence>
<evidence type="ECO:0000256" key="6">
    <source>
        <dbReference type="ARBA" id="ARBA00023136"/>
    </source>
</evidence>
<evidence type="ECO:0000259" key="9">
    <source>
        <dbReference type="Pfam" id="PF00892"/>
    </source>
</evidence>
<sequence>MTRGYLLIALSAAGFGLMPVIATYAYQDGLTVATLLFLRFAVAAAVFLPYAWWHIRRTGRPRSADLLRMLLLGGVLYAAQSALYFSSVKHISPALASLLLYLYPALVAGVSAVVGRERPSRGVIGSLVLSLAGVALALGHIGSSLSLTGVLEALGAAGVYMVYILFGDRVGGAVHPVVMTAFVSLSAAIAFLVYGPATGGLALGFEPRGWLPVLCIALASTVLAILCFFLGMALIGPTRASIASTLEPVVSIVATAVLLGGGLTWLQLLGAVLVLSGGTIGVLSRRGPRASRRAPRPSTVWGSAHVLPAADERVGHRVDHLRSWEEPPPPATGPRAP</sequence>
<evidence type="ECO:0000256" key="4">
    <source>
        <dbReference type="ARBA" id="ARBA00022692"/>
    </source>
</evidence>
<protein>
    <submittedName>
        <fullName evidence="10">DMT family transporter</fullName>
    </submittedName>
</protein>
<feature type="domain" description="EamA" evidence="9">
    <location>
        <begin position="3"/>
        <end position="138"/>
    </location>
</feature>
<accession>A0ABV8HQA1</accession>
<feature type="compositionally biased region" description="Pro residues" evidence="7">
    <location>
        <begin position="326"/>
        <end position="337"/>
    </location>
</feature>
<dbReference type="Proteomes" id="UP001595765">
    <property type="component" value="Unassembled WGS sequence"/>
</dbReference>
<evidence type="ECO:0000256" key="1">
    <source>
        <dbReference type="ARBA" id="ARBA00004651"/>
    </source>
</evidence>
<feature type="domain" description="EamA" evidence="9">
    <location>
        <begin position="148"/>
        <end position="277"/>
    </location>
</feature>
<keyword evidence="5 8" id="KW-1133">Transmembrane helix</keyword>
<reference evidence="11" key="1">
    <citation type="journal article" date="2019" name="Int. J. Syst. Evol. Microbiol.">
        <title>The Global Catalogue of Microorganisms (GCM) 10K type strain sequencing project: providing services to taxonomists for standard genome sequencing and annotation.</title>
        <authorList>
            <consortium name="The Broad Institute Genomics Platform"/>
            <consortium name="The Broad Institute Genome Sequencing Center for Infectious Disease"/>
            <person name="Wu L."/>
            <person name="Ma J."/>
        </authorList>
    </citation>
    <scope>NUCLEOTIDE SEQUENCE [LARGE SCALE GENOMIC DNA]</scope>
    <source>
        <strain evidence="11">CGMCC 4.7237</strain>
    </source>
</reference>
<dbReference type="InterPro" id="IPR051258">
    <property type="entry name" value="Diverse_Substrate_Transporter"/>
</dbReference>
<dbReference type="EMBL" id="JBHSBB010000009">
    <property type="protein sequence ID" value="MFC4032311.1"/>
    <property type="molecule type" value="Genomic_DNA"/>
</dbReference>
<organism evidence="10 11">
    <name type="scientific">Streptomyces polygonati</name>
    <dbReference type="NCBI Taxonomy" id="1617087"/>
    <lineage>
        <taxon>Bacteria</taxon>
        <taxon>Bacillati</taxon>
        <taxon>Actinomycetota</taxon>
        <taxon>Actinomycetes</taxon>
        <taxon>Kitasatosporales</taxon>
        <taxon>Streptomycetaceae</taxon>
        <taxon>Streptomyces</taxon>
    </lineage>
</organism>
<comment type="caution">
    <text evidence="10">The sequence shown here is derived from an EMBL/GenBank/DDBJ whole genome shotgun (WGS) entry which is preliminary data.</text>
</comment>
<evidence type="ECO:0000313" key="10">
    <source>
        <dbReference type="EMBL" id="MFC4032311.1"/>
    </source>
</evidence>
<feature type="transmembrane region" description="Helical" evidence="8">
    <location>
        <begin position="209"/>
        <end position="235"/>
    </location>
</feature>
<dbReference type="PANTHER" id="PTHR42920">
    <property type="entry name" value="OS03G0707200 PROTEIN-RELATED"/>
    <property type="match status" value="1"/>
</dbReference>
<feature type="transmembrane region" description="Helical" evidence="8">
    <location>
        <begin position="65"/>
        <end position="85"/>
    </location>
</feature>
<feature type="transmembrane region" description="Helical" evidence="8">
    <location>
        <begin position="242"/>
        <end position="259"/>
    </location>
</feature>
<keyword evidence="3" id="KW-1003">Cell membrane</keyword>
<keyword evidence="11" id="KW-1185">Reference proteome</keyword>
<evidence type="ECO:0000256" key="8">
    <source>
        <dbReference type="SAM" id="Phobius"/>
    </source>
</evidence>
<keyword evidence="4 8" id="KW-0812">Transmembrane</keyword>
<evidence type="ECO:0000256" key="2">
    <source>
        <dbReference type="ARBA" id="ARBA00007362"/>
    </source>
</evidence>
<dbReference type="RefSeq" id="WP_386429133.1">
    <property type="nucleotide sequence ID" value="NZ_JBHSBB010000009.1"/>
</dbReference>
<evidence type="ECO:0000256" key="5">
    <source>
        <dbReference type="ARBA" id="ARBA00022989"/>
    </source>
</evidence>
<gene>
    <name evidence="10" type="ORF">ACFO3J_12555</name>
</gene>
<proteinExistence type="inferred from homology"/>
<feature type="transmembrane region" description="Helical" evidence="8">
    <location>
        <begin position="91"/>
        <end position="115"/>
    </location>
</feature>
<feature type="transmembrane region" description="Helical" evidence="8">
    <location>
        <begin position="178"/>
        <end position="197"/>
    </location>
</feature>
<feature type="transmembrane region" description="Helical" evidence="8">
    <location>
        <begin position="265"/>
        <end position="283"/>
    </location>
</feature>
<feature type="transmembrane region" description="Helical" evidence="8">
    <location>
        <begin position="122"/>
        <end position="141"/>
    </location>
</feature>
<comment type="similarity">
    <text evidence="2">Belongs to the EamA transporter family.</text>
</comment>
<dbReference type="SUPFAM" id="SSF103481">
    <property type="entry name" value="Multidrug resistance efflux transporter EmrE"/>
    <property type="match status" value="2"/>
</dbReference>
<dbReference type="InterPro" id="IPR000620">
    <property type="entry name" value="EamA_dom"/>
</dbReference>
<dbReference type="Pfam" id="PF00892">
    <property type="entry name" value="EamA"/>
    <property type="match status" value="2"/>
</dbReference>
<comment type="subcellular location">
    <subcellularLocation>
        <location evidence="1">Cell membrane</location>
        <topology evidence="1">Multi-pass membrane protein</topology>
    </subcellularLocation>
</comment>
<feature type="transmembrane region" description="Helical" evidence="8">
    <location>
        <begin position="32"/>
        <end position="53"/>
    </location>
</feature>
<dbReference type="PANTHER" id="PTHR42920:SF11">
    <property type="entry name" value="INNER MEMBRANE PROTEIN YTFF"/>
    <property type="match status" value="1"/>
</dbReference>
<feature type="transmembrane region" description="Helical" evidence="8">
    <location>
        <begin position="147"/>
        <end position="166"/>
    </location>
</feature>
<keyword evidence="6 8" id="KW-0472">Membrane</keyword>
<name>A0ABV8HQA1_9ACTN</name>
<dbReference type="InterPro" id="IPR037185">
    <property type="entry name" value="EmrE-like"/>
</dbReference>
<evidence type="ECO:0000256" key="7">
    <source>
        <dbReference type="SAM" id="MobiDB-lite"/>
    </source>
</evidence>